<dbReference type="AlphaFoldDB" id="A0A3S1CFU0"/>
<keyword evidence="2" id="KW-1185">Reference proteome</keyword>
<sequence length="113" mass="12268">MANPGLLPLAVLSDTSTKDSILQSVAAQIENITNPRTQNNVMASTAILAGLVLDEALIQRLLRRDNMRESVIYQSILQEGADEKERQIVVNLLKAGASLELITQVTGLTVEKI</sequence>
<evidence type="ECO:0000313" key="2">
    <source>
        <dbReference type="Proteomes" id="UP000271624"/>
    </source>
</evidence>
<name>A0A3S1CFU0_9CYAN</name>
<accession>A0A3S1CFU0</accession>
<gene>
    <name evidence="1" type="ORF">DSM106972_064970</name>
</gene>
<dbReference type="RefSeq" id="WP_127084675.1">
    <property type="nucleotide sequence ID" value="NZ_RSCL01000018.1"/>
</dbReference>
<reference evidence="1" key="2">
    <citation type="journal article" date="2019" name="Genome Biol. Evol.">
        <title>Day and night: Metabolic profiles and evolutionary relationships of six axenic non-marine cyanobacteria.</title>
        <authorList>
            <person name="Will S.E."/>
            <person name="Henke P."/>
            <person name="Boedeker C."/>
            <person name="Huang S."/>
            <person name="Brinkmann H."/>
            <person name="Rohde M."/>
            <person name="Jarek M."/>
            <person name="Friedl T."/>
            <person name="Seufert S."/>
            <person name="Schumacher M."/>
            <person name="Overmann J."/>
            <person name="Neumann-Schaal M."/>
            <person name="Petersen J."/>
        </authorList>
    </citation>
    <scope>NUCLEOTIDE SEQUENCE [LARGE SCALE GENOMIC DNA]</scope>
    <source>
        <strain evidence="1">PCC 7102</strain>
    </source>
</reference>
<dbReference type="Proteomes" id="UP000271624">
    <property type="component" value="Unassembled WGS sequence"/>
</dbReference>
<dbReference type="PANTHER" id="PTHR34613:SF1">
    <property type="entry name" value="SLL6017 PROTEIN"/>
    <property type="match status" value="1"/>
</dbReference>
<reference evidence="1" key="1">
    <citation type="submission" date="2018-12" db="EMBL/GenBank/DDBJ databases">
        <authorList>
            <person name="Will S."/>
            <person name="Neumann-Schaal M."/>
            <person name="Henke P."/>
        </authorList>
    </citation>
    <scope>NUCLEOTIDE SEQUENCE</scope>
    <source>
        <strain evidence="1">PCC 7102</strain>
    </source>
</reference>
<protein>
    <submittedName>
        <fullName evidence="1">Uncharacterized protein</fullName>
    </submittedName>
</protein>
<organism evidence="1 2">
    <name type="scientific">Dulcicalothrix desertica PCC 7102</name>
    <dbReference type="NCBI Taxonomy" id="232991"/>
    <lineage>
        <taxon>Bacteria</taxon>
        <taxon>Bacillati</taxon>
        <taxon>Cyanobacteriota</taxon>
        <taxon>Cyanophyceae</taxon>
        <taxon>Nostocales</taxon>
        <taxon>Calotrichaceae</taxon>
        <taxon>Dulcicalothrix</taxon>
    </lineage>
</organism>
<proteinExistence type="predicted"/>
<dbReference type="PANTHER" id="PTHR34613">
    <property type="entry name" value="SLL0800 PROTEIN"/>
    <property type="match status" value="1"/>
</dbReference>
<dbReference type="EMBL" id="RSCL01000018">
    <property type="protein sequence ID" value="RUT01874.1"/>
    <property type="molecule type" value="Genomic_DNA"/>
</dbReference>
<evidence type="ECO:0000313" key="1">
    <source>
        <dbReference type="EMBL" id="RUT01874.1"/>
    </source>
</evidence>
<dbReference type="OrthoDB" id="465940at2"/>
<comment type="caution">
    <text evidence="1">The sequence shown here is derived from an EMBL/GenBank/DDBJ whole genome shotgun (WGS) entry which is preliminary data.</text>
</comment>